<dbReference type="InterPro" id="IPR000595">
    <property type="entry name" value="cNMP-bd_dom"/>
</dbReference>
<dbReference type="GO" id="GO:0005216">
    <property type="term" value="F:monoatomic ion channel activity"/>
    <property type="evidence" value="ECO:0007669"/>
    <property type="project" value="InterPro"/>
</dbReference>
<dbReference type="SUPFAM" id="SSF81324">
    <property type="entry name" value="Voltage-gated potassium channels"/>
    <property type="match status" value="1"/>
</dbReference>
<feature type="domain" description="Cyclic nucleotide-binding" evidence="9">
    <location>
        <begin position="448"/>
        <end position="593"/>
    </location>
</feature>
<keyword evidence="6 8" id="KW-0472">Membrane</keyword>
<evidence type="ECO:0000256" key="5">
    <source>
        <dbReference type="ARBA" id="ARBA00023065"/>
    </source>
</evidence>
<evidence type="ECO:0000256" key="1">
    <source>
        <dbReference type="ARBA" id="ARBA00004141"/>
    </source>
</evidence>
<dbReference type="Gene3D" id="1.10.287.630">
    <property type="entry name" value="Helix hairpin bin"/>
    <property type="match status" value="1"/>
</dbReference>
<dbReference type="EMBL" id="CDSF01000078">
    <property type="protein sequence ID" value="CEO97175.1"/>
    <property type="molecule type" value="Genomic_DNA"/>
</dbReference>
<evidence type="ECO:0000256" key="8">
    <source>
        <dbReference type="SAM" id="Phobius"/>
    </source>
</evidence>
<dbReference type="Gene3D" id="2.60.120.10">
    <property type="entry name" value="Jelly Rolls"/>
    <property type="match status" value="1"/>
</dbReference>
<dbReference type="Proteomes" id="UP000039324">
    <property type="component" value="Unassembled WGS sequence"/>
</dbReference>
<organism evidence="10 11">
    <name type="scientific">Plasmodiophora brassicae</name>
    <name type="common">Clubroot disease agent</name>
    <dbReference type="NCBI Taxonomy" id="37360"/>
    <lineage>
        <taxon>Eukaryota</taxon>
        <taxon>Sar</taxon>
        <taxon>Rhizaria</taxon>
        <taxon>Endomyxa</taxon>
        <taxon>Phytomyxea</taxon>
        <taxon>Plasmodiophorida</taxon>
        <taxon>Plasmodiophoridae</taxon>
        <taxon>Plasmodiophora</taxon>
    </lineage>
</organism>
<dbReference type="Gene3D" id="1.10.287.70">
    <property type="match status" value="1"/>
</dbReference>
<dbReference type="STRING" id="37360.A0A0G4IPN1"/>
<keyword evidence="2" id="KW-0813">Transport</keyword>
<reference evidence="10 11" key="1">
    <citation type="submission" date="2015-02" db="EMBL/GenBank/DDBJ databases">
        <authorList>
            <person name="Chooi Y.-H."/>
        </authorList>
    </citation>
    <scope>NUCLEOTIDE SEQUENCE [LARGE SCALE GENOMIC DNA]</scope>
    <source>
        <strain evidence="10">E3</strain>
    </source>
</reference>
<keyword evidence="3 8" id="KW-0812">Transmembrane</keyword>
<dbReference type="PROSITE" id="PS50042">
    <property type="entry name" value="CNMP_BINDING_3"/>
    <property type="match status" value="1"/>
</dbReference>
<dbReference type="CDD" id="cd00038">
    <property type="entry name" value="CAP_ED"/>
    <property type="match status" value="1"/>
</dbReference>
<name>A0A0G4IPN1_PLABS</name>
<comment type="subcellular location">
    <subcellularLocation>
        <location evidence="1">Membrane</location>
        <topology evidence="1">Multi-pass membrane protein</topology>
    </subcellularLocation>
</comment>
<dbReference type="PANTHER" id="PTHR47823:SF9">
    <property type="entry name" value="CHROMOSOME UNDETERMINED SCAFFOLD_10, WHOLE GENOME SHOTGUN SEQUENCE"/>
    <property type="match status" value="1"/>
</dbReference>
<evidence type="ECO:0000256" key="6">
    <source>
        <dbReference type="ARBA" id="ARBA00023136"/>
    </source>
</evidence>
<evidence type="ECO:0000256" key="4">
    <source>
        <dbReference type="ARBA" id="ARBA00022989"/>
    </source>
</evidence>
<dbReference type="OMA" id="ACLWIRI"/>
<dbReference type="PANTHER" id="PTHR47823">
    <property type="entry name" value="ION_TRANS DOMAIN-CONTAINING PROTEIN"/>
    <property type="match status" value="1"/>
</dbReference>
<protein>
    <recommendedName>
        <fullName evidence="9">Cyclic nucleotide-binding domain-containing protein</fullName>
    </recommendedName>
</protein>
<dbReference type="GO" id="GO:0016020">
    <property type="term" value="C:membrane"/>
    <property type="evidence" value="ECO:0007669"/>
    <property type="project" value="UniProtKB-SubCell"/>
</dbReference>
<feature type="region of interest" description="Disordered" evidence="7">
    <location>
        <begin position="1"/>
        <end position="48"/>
    </location>
</feature>
<accession>A0A0G4IPN1</accession>
<evidence type="ECO:0000256" key="2">
    <source>
        <dbReference type="ARBA" id="ARBA00022448"/>
    </source>
</evidence>
<evidence type="ECO:0000313" key="11">
    <source>
        <dbReference type="Proteomes" id="UP000039324"/>
    </source>
</evidence>
<dbReference type="OrthoDB" id="432483at2759"/>
<dbReference type="InterPro" id="IPR018490">
    <property type="entry name" value="cNMP-bd_dom_sf"/>
</dbReference>
<evidence type="ECO:0000256" key="7">
    <source>
        <dbReference type="SAM" id="MobiDB-lite"/>
    </source>
</evidence>
<keyword evidence="11" id="KW-1185">Reference proteome</keyword>
<dbReference type="InterPro" id="IPR014710">
    <property type="entry name" value="RmlC-like_jellyroll"/>
</dbReference>
<evidence type="ECO:0000259" key="9">
    <source>
        <dbReference type="PROSITE" id="PS50042"/>
    </source>
</evidence>
<evidence type="ECO:0000313" key="10">
    <source>
        <dbReference type="EMBL" id="CEO97175.1"/>
    </source>
</evidence>
<proteinExistence type="predicted"/>
<feature type="transmembrane region" description="Helical" evidence="8">
    <location>
        <begin position="278"/>
        <end position="298"/>
    </location>
</feature>
<feature type="transmembrane region" description="Helical" evidence="8">
    <location>
        <begin position="368"/>
        <end position="396"/>
    </location>
</feature>
<dbReference type="InterPro" id="IPR005821">
    <property type="entry name" value="Ion_trans_dom"/>
</dbReference>
<feature type="transmembrane region" description="Helical" evidence="8">
    <location>
        <begin position="164"/>
        <end position="184"/>
    </location>
</feature>
<sequence>MLARVAQATRTASPDAGDGAERPQQPGSEAPGAADHPATAQDAITTSARTNALDRSAASEASLSKVDRFKALALAEGKKKVEEKRVAQILSSDAIVNTFAEALRSAVEDRHREVVVPWYVLMPDHPVKRCWEVCLIGLLAYTISVLPIRVAFHPDTSDSTMDTVIDFVFFFDLVLTFVTAYEDADGELVVSPKQIALSYVKGWFLVDLVASFPYSLVLPHNGVFSTVGAIGRGLKIPRITLRLLRMVKMLRARRFQKLFYDLEYNPHVHQGIIRAAKLLLVMLVVGHFAACLWIRIGLDADPDQSWFDRSFHTGILDQPQTYQYLVALCKVASDAEMLYSDNHIADWAWQTLCTVGYGDVTGDSTEELLTSIVVITLGATVFSYITATISSILQAADKSSATYRERMHLVSQFLAHKRLPPSLQTRVVRELGAFYRREHKAPADYGVLLADMTPELRHDIIGNLYQELLKKSEFFKLVSNPSLETDVLSTGETIRVRPGQYIATYGFPCDFWYLVVKGHVAAVSSGNSSIVYQKFPMGASVGEVGMFLTNTWVYSLRSLGESTLLKVPLQTMFRIFGTYEGVTNKMLEKAERDLSNLIRVKRTRQDGIQAAVRSPAAALHEPSPATPRQSGKWNLGAGSHSRESSRDASISGVGVATIGERLEAMESAVRVALQQINRLKAGSLQRASLPAT</sequence>
<evidence type="ECO:0000256" key="3">
    <source>
        <dbReference type="ARBA" id="ARBA00022692"/>
    </source>
</evidence>
<keyword evidence="4 8" id="KW-1133">Transmembrane helix</keyword>
<feature type="transmembrane region" description="Helical" evidence="8">
    <location>
        <begin position="130"/>
        <end position="152"/>
    </location>
</feature>
<dbReference type="Pfam" id="PF00027">
    <property type="entry name" value="cNMP_binding"/>
    <property type="match status" value="1"/>
</dbReference>
<feature type="region of interest" description="Disordered" evidence="7">
    <location>
        <begin position="611"/>
        <end position="650"/>
    </location>
</feature>
<dbReference type="AlphaFoldDB" id="A0A0G4IPN1"/>
<dbReference type="SUPFAM" id="SSF51206">
    <property type="entry name" value="cAMP-binding domain-like"/>
    <property type="match status" value="1"/>
</dbReference>
<gene>
    <name evidence="10" type="ORF">PBRA_005779</name>
</gene>
<dbReference type="Pfam" id="PF00520">
    <property type="entry name" value="Ion_trans"/>
    <property type="match status" value="1"/>
</dbReference>
<keyword evidence="5" id="KW-0406">Ion transport</keyword>